<gene>
    <name evidence="1" type="ORF">M2A_3132</name>
</gene>
<organism evidence="1 2">
    <name type="scientific">Tepidicaulis marinus</name>
    <dbReference type="NCBI Taxonomy" id="1333998"/>
    <lineage>
        <taxon>Bacteria</taxon>
        <taxon>Pseudomonadati</taxon>
        <taxon>Pseudomonadota</taxon>
        <taxon>Alphaproteobacteria</taxon>
        <taxon>Hyphomicrobiales</taxon>
        <taxon>Parvibaculaceae</taxon>
        <taxon>Tepidicaulis</taxon>
    </lineage>
</organism>
<name>A0A081BF15_9HYPH</name>
<accession>A0A081BF15</accession>
<keyword evidence="2" id="KW-1185">Reference proteome</keyword>
<dbReference type="AlphaFoldDB" id="A0A081BF15"/>
<dbReference type="EMBL" id="BBIO01000023">
    <property type="protein sequence ID" value="GAK46633.1"/>
    <property type="molecule type" value="Genomic_DNA"/>
</dbReference>
<protein>
    <submittedName>
        <fullName evidence="1">GTP cyclohydrolase 1 isoform TaA</fullName>
    </submittedName>
</protein>
<evidence type="ECO:0000313" key="2">
    <source>
        <dbReference type="Proteomes" id="UP000028702"/>
    </source>
</evidence>
<sequence length="92" mass="10432">MLTLHNMTRAIERGELDVHALCDGQCPRNLIFDVPLKLLSAAVPPKRYTLIGKHIRCPVRGCRFRCNVMVKISNLPTQSISVHEPPPYWKLG</sequence>
<dbReference type="GO" id="GO:0016787">
    <property type="term" value="F:hydrolase activity"/>
    <property type="evidence" value="ECO:0007669"/>
    <property type="project" value="UniProtKB-KW"/>
</dbReference>
<reference evidence="1 2" key="1">
    <citation type="submission" date="2014-07" db="EMBL/GenBank/DDBJ databases">
        <title>Tepidicaulis marinum gen. nov., sp. nov., a novel marine bacterium denitrifying nitrate to nitrous oxide strictly under microaerobic conditions.</title>
        <authorList>
            <person name="Takeuchi M."/>
            <person name="Yamagishi T."/>
            <person name="Kamagata Y."/>
            <person name="Oshima K."/>
            <person name="Hattori M."/>
            <person name="Katayama T."/>
            <person name="Hanada S."/>
            <person name="Tamaki H."/>
            <person name="Marumo K."/>
            <person name="Maeda H."/>
            <person name="Nedachi M."/>
            <person name="Iwasaki W."/>
            <person name="Suwa Y."/>
            <person name="Sakata S."/>
        </authorList>
    </citation>
    <scope>NUCLEOTIDE SEQUENCE [LARGE SCALE GENOMIC DNA]</scope>
    <source>
        <strain evidence="1 2">MA2</strain>
    </source>
</reference>
<comment type="caution">
    <text evidence="1">The sequence shown here is derived from an EMBL/GenBank/DDBJ whole genome shotgun (WGS) entry which is preliminary data.</text>
</comment>
<proteinExistence type="predicted"/>
<keyword evidence="1" id="KW-0378">Hydrolase</keyword>
<evidence type="ECO:0000313" key="1">
    <source>
        <dbReference type="EMBL" id="GAK46633.1"/>
    </source>
</evidence>
<dbReference type="Proteomes" id="UP000028702">
    <property type="component" value="Unassembled WGS sequence"/>
</dbReference>